<evidence type="ECO:0000313" key="3">
    <source>
        <dbReference type="EMBL" id="KAG2494123.1"/>
    </source>
</evidence>
<proteinExistence type="predicted"/>
<dbReference type="InterPro" id="IPR007657">
    <property type="entry name" value="Glycosyltransferase_61"/>
</dbReference>
<evidence type="ECO:0000313" key="4">
    <source>
        <dbReference type="Proteomes" id="UP000612055"/>
    </source>
</evidence>
<protein>
    <submittedName>
        <fullName evidence="3">Uncharacterized protein</fullName>
    </submittedName>
</protein>
<dbReference type="Proteomes" id="UP000612055">
    <property type="component" value="Unassembled WGS sequence"/>
</dbReference>
<dbReference type="EMBL" id="JAEHOE010000033">
    <property type="protein sequence ID" value="KAG2494123.1"/>
    <property type="molecule type" value="Genomic_DNA"/>
</dbReference>
<evidence type="ECO:0000256" key="1">
    <source>
        <dbReference type="SAM" id="MobiDB-lite"/>
    </source>
</evidence>
<feature type="compositionally biased region" description="Acidic residues" evidence="1">
    <location>
        <begin position="591"/>
        <end position="601"/>
    </location>
</feature>
<comment type="caution">
    <text evidence="3">The sequence shown here is derived from an EMBL/GenBank/DDBJ whole genome shotgun (WGS) entry which is preliminary data.</text>
</comment>
<dbReference type="GO" id="GO:0016757">
    <property type="term" value="F:glycosyltransferase activity"/>
    <property type="evidence" value="ECO:0007669"/>
    <property type="project" value="InterPro"/>
</dbReference>
<keyword evidence="2" id="KW-0732">Signal</keyword>
<accession>A0A835Y3Q2</accession>
<feature type="chain" id="PRO_5032757364" evidence="2">
    <location>
        <begin position="18"/>
        <end position="601"/>
    </location>
</feature>
<dbReference type="PANTHER" id="PTHR20961">
    <property type="entry name" value="GLYCOSYLTRANSFERASE"/>
    <property type="match status" value="1"/>
</dbReference>
<dbReference type="PANTHER" id="PTHR20961:SF124">
    <property type="entry name" value="GLYCOSYLTRANSFERASE"/>
    <property type="match status" value="1"/>
</dbReference>
<sequence length="601" mass="65870">MKSSWVALFLVPALVLAVGPALDDCDEPLLDAPDKWPDPCTLLKKVCVVDNTLVSFDPALDVQTLPRIDGTLWNFPSGKSNSDSFRGTRAAYKPFLRRAAAAFLEPPPLRNPVFSKCTAPLVLMGDWHYNCGEFFAETLSMVHKATLVNGMGTDLTLVVGIPESLTLTTYHRVMLMPYTKYGITTVAEIGTMDRLGQPADWSSEGKHVNCFEQMAFCKWQGGRSRHGTPLGVVGAHLVKELTLGSSVKPGPKPAPLPVDPLGFGGWRRVPGFEETHAPPPPHHGNLGHSEQFTLRKAARAWHAAELEAAQQLAAEGEPEPPGPPRLRVLIEKRGGMTRNIKNLPDLLRACEEADKAGFVHGPFRGLVCRPYSFSGAHARSSSAVDPEHFRSNIAAVRSAHVLMAFHGAGAINSFFMHQHDAGPSALLELRPCKLGSKYSRWPDSYEPALHETAGDAVRVFAYNVEDKAQCRQSDYMALVKNHTFSIHYVSEIPSAHARDQHLELRTDQFLEVLRHVATLMADRIAFQAARANETLHAYAMSEKDGGLQFGPLGLVDYKHYFADRKRAAKKARREAKKKVATAAGVAGADNEGGDEGDEEEE</sequence>
<feature type="region of interest" description="Disordered" evidence="1">
    <location>
        <begin position="572"/>
        <end position="601"/>
    </location>
</feature>
<dbReference type="OrthoDB" id="529565at2759"/>
<feature type="compositionally biased region" description="Low complexity" evidence="1">
    <location>
        <begin position="580"/>
        <end position="589"/>
    </location>
</feature>
<dbReference type="AlphaFoldDB" id="A0A835Y3Q2"/>
<gene>
    <name evidence="3" type="ORF">HYH03_007761</name>
</gene>
<reference evidence="3" key="1">
    <citation type="journal article" date="2020" name="bioRxiv">
        <title>Comparative genomics of Chlamydomonas.</title>
        <authorList>
            <person name="Craig R.J."/>
            <person name="Hasan A.R."/>
            <person name="Ness R.W."/>
            <person name="Keightley P.D."/>
        </authorList>
    </citation>
    <scope>NUCLEOTIDE SEQUENCE</scope>
    <source>
        <strain evidence="3">CCAP 11/70</strain>
    </source>
</reference>
<keyword evidence="4" id="KW-1185">Reference proteome</keyword>
<organism evidence="3 4">
    <name type="scientific">Edaphochlamys debaryana</name>
    <dbReference type="NCBI Taxonomy" id="47281"/>
    <lineage>
        <taxon>Eukaryota</taxon>
        <taxon>Viridiplantae</taxon>
        <taxon>Chlorophyta</taxon>
        <taxon>core chlorophytes</taxon>
        <taxon>Chlorophyceae</taxon>
        <taxon>CS clade</taxon>
        <taxon>Chlamydomonadales</taxon>
        <taxon>Chlamydomonadales incertae sedis</taxon>
        <taxon>Edaphochlamys</taxon>
    </lineage>
</organism>
<name>A0A835Y3Q2_9CHLO</name>
<evidence type="ECO:0000256" key="2">
    <source>
        <dbReference type="SAM" id="SignalP"/>
    </source>
</evidence>
<feature type="signal peptide" evidence="2">
    <location>
        <begin position="1"/>
        <end position="17"/>
    </location>
</feature>